<evidence type="ECO:0000256" key="1">
    <source>
        <dbReference type="ARBA" id="ARBA00010617"/>
    </source>
</evidence>
<dbReference type="Gene3D" id="1.10.630.10">
    <property type="entry name" value="Cytochrome P450"/>
    <property type="match status" value="1"/>
</dbReference>
<evidence type="ECO:0000313" key="11">
    <source>
        <dbReference type="Proteomes" id="UP000675781"/>
    </source>
</evidence>
<feature type="compositionally biased region" description="Low complexity" evidence="9">
    <location>
        <begin position="1"/>
        <end position="14"/>
    </location>
</feature>
<dbReference type="AlphaFoldDB" id="A0A941INF6"/>
<dbReference type="Proteomes" id="UP000675781">
    <property type="component" value="Unassembled WGS sequence"/>
</dbReference>
<dbReference type="GO" id="GO:0020037">
    <property type="term" value="F:heme binding"/>
    <property type="evidence" value="ECO:0007669"/>
    <property type="project" value="InterPro"/>
</dbReference>
<feature type="region of interest" description="Disordered" evidence="9">
    <location>
        <begin position="1"/>
        <end position="26"/>
    </location>
</feature>
<accession>A0A941INF6</accession>
<protein>
    <submittedName>
        <fullName evidence="10">Cytochrome P450</fullName>
    </submittedName>
</protein>
<dbReference type="CDD" id="cd20620">
    <property type="entry name" value="CYP132-like"/>
    <property type="match status" value="1"/>
</dbReference>
<feature type="binding site" description="axial binding residue" evidence="7">
    <location>
        <position position="409"/>
    </location>
    <ligand>
        <name>heme</name>
        <dbReference type="ChEBI" id="CHEBI:30413"/>
    </ligand>
    <ligandPart>
        <name>Fe</name>
        <dbReference type="ChEBI" id="CHEBI:18248"/>
    </ligandPart>
</feature>
<evidence type="ECO:0000256" key="2">
    <source>
        <dbReference type="ARBA" id="ARBA00022617"/>
    </source>
</evidence>
<evidence type="ECO:0000256" key="5">
    <source>
        <dbReference type="ARBA" id="ARBA00023004"/>
    </source>
</evidence>
<dbReference type="InterPro" id="IPR001128">
    <property type="entry name" value="Cyt_P450"/>
</dbReference>
<dbReference type="InterPro" id="IPR017972">
    <property type="entry name" value="Cyt_P450_CS"/>
</dbReference>
<keyword evidence="4 8" id="KW-0560">Oxidoreductase</keyword>
<dbReference type="PRINTS" id="PR00465">
    <property type="entry name" value="EP450IV"/>
</dbReference>
<name>A0A941INF6_9ACTN</name>
<dbReference type="PROSITE" id="PS00086">
    <property type="entry name" value="CYTOCHROME_P450"/>
    <property type="match status" value="1"/>
</dbReference>
<proteinExistence type="inferred from homology"/>
<dbReference type="Pfam" id="PF00067">
    <property type="entry name" value="p450"/>
    <property type="match status" value="1"/>
</dbReference>
<keyword evidence="2 7" id="KW-0349">Heme</keyword>
<dbReference type="InterPro" id="IPR002403">
    <property type="entry name" value="Cyt_P450_E_grp-IV"/>
</dbReference>
<keyword evidence="11" id="KW-1185">Reference proteome</keyword>
<keyword evidence="3 7" id="KW-0479">Metal-binding</keyword>
<evidence type="ECO:0000256" key="3">
    <source>
        <dbReference type="ARBA" id="ARBA00022723"/>
    </source>
</evidence>
<keyword evidence="6 8" id="KW-0503">Monooxygenase</keyword>
<sequence length="461" mass="51782">MTVTNAPTARAAGRGPRKAPPGPPRTRTVKLLRQLMGDRLALMQEAADEYGDEVRLAVGPKTLYFFNHPDYAKYVLTDNSENYHKGIGLHQAKRALGDGLLTSEGDQWRKQRRVIQPVFQAKRIARQADVVADEAATMVARLRTKAGTGPVNITGEMTSLTLGVLGRTLLDEDLGGHGGIGHAFEAVQDQAMFEMLSLGAVPTWLPLPRQLRFRKARAHLEEVVRELTVARERRPTVDGEDVLSRLIESVREERDPRVGEQRMRDELITLLLAGHETTASTLSWAFHLVGGDPEVRERLHEEAVRVLGDRLPVYEDLNQLTYTSMVVEESIRLYPPVWMLSRIAQGPDEIGGYRIPSGADVVICPYTMHRHPEFWDAPEKFDPERFRPDRPTDRPRYAYIPFGAGPRFCVGNNLGMMEAAFVLAMVMRELRLEPVPDRPVVPEAMLSLRVRGGLHMNVERA</sequence>
<dbReference type="GO" id="GO:0016705">
    <property type="term" value="F:oxidoreductase activity, acting on paired donors, with incorporation or reduction of molecular oxygen"/>
    <property type="evidence" value="ECO:0007669"/>
    <property type="project" value="InterPro"/>
</dbReference>
<comment type="cofactor">
    <cofactor evidence="7">
        <name>heme</name>
        <dbReference type="ChEBI" id="CHEBI:30413"/>
    </cofactor>
</comment>
<dbReference type="InterPro" id="IPR050196">
    <property type="entry name" value="Cytochrome_P450_Monoox"/>
</dbReference>
<dbReference type="GO" id="GO:0004497">
    <property type="term" value="F:monooxygenase activity"/>
    <property type="evidence" value="ECO:0007669"/>
    <property type="project" value="UniProtKB-KW"/>
</dbReference>
<gene>
    <name evidence="10" type="ORF">KDL01_01790</name>
</gene>
<dbReference type="EMBL" id="JAGSOG010000004">
    <property type="protein sequence ID" value="MBR7831972.1"/>
    <property type="molecule type" value="Genomic_DNA"/>
</dbReference>
<keyword evidence="5 7" id="KW-0408">Iron</keyword>
<evidence type="ECO:0000313" key="10">
    <source>
        <dbReference type="EMBL" id="MBR7831972.1"/>
    </source>
</evidence>
<dbReference type="RefSeq" id="WP_212526509.1">
    <property type="nucleotide sequence ID" value="NZ_JAGSOG010000004.1"/>
</dbReference>
<dbReference type="InterPro" id="IPR036396">
    <property type="entry name" value="Cyt_P450_sf"/>
</dbReference>
<dbReference type="PRINTS" id="PR00385">
    <property type="entry name" value="P450"/>
</dbReference>
<evidence type="ECO:0000256" key="6">
    <source>
        <dbReference type="ARBA" id="ARBA00023033"/>
    </source>
</evidence>
<reference evidence="10" key="1">
    <citation type="submission" date="2021-04" db="EMBL/GenBank/DDBJ databases">
        <title>Genome based classification of Actinospica acidithermotolerans sp. nov., an actinobacterium isolated from an Indonesian hot spring.</title>
        <authorList>
            <person name="Kusuma A.B."/>
            <person name="Putra K.E."/>
            <person name="Nafisah S."/>
            <person name="Loh J."/>
            <person name="Nouioui I."/>
            <person name="Goodfellow M."/>
        </authorList>
    </citation>
    <scope>NUCLEOTIDE SEQUENCE</scope>
    <source>
        <strain evidence="10">CSCA 57</strain>
    </source>
</reference>
<evidence type="ECO:0000256" key="8">
    <source>
        <dbReference type="RuleBase" id="RU000461"/>
    </source>
</evidence>
<evidence type="ECO:0000256" key="7">
    <source>
        <dbReference type="PIRSR" id="PIRSR602403-1"/>
    </source>
</evidence>
<comment type="caution">
    <text evidence="10">The sequence shown here is derived from an EMBL/GenBank/DDBJ whole genome shotgun (WGS) entry which is preliminary data.</text>
</comment>
<evidence type="ECO:0000256" key="9">
    <source>
        <dbReference type="SAM" id="MobiDB-lite"/>
    </source>
</evidence>
<dbReference type="PANTHER" id="PTHR24291:SF50">
    <property type="entry name" value="BIFUNCTIONAL ALBAFLAVENONE MONOOXYGENASE_TERPENE SYNTHASE"/>
    <property type="match status" value="1"/>
</dbReference>
<dbReference type="PANTHER" id="PTHR24291">
    <property type="entry name" value="CYTOCHROME P450 FAMILY 4"/>
    <property type="match status" value="1"/>
</dbReference>
<evidence type="ECO:0000256" key="4">
    <source>
        <dbReference type="ARBA" id="ARBA00023002"/>
    </source>
</evidence>
<organism evidence="10 11">
    <name type="scientific">Actinospica durhamensis</name>
    <dbReference type="NCBI Taxonomy" id="1508375"/>
    <lineage>
        <taxon>Bacteria</taxon>
        <taxon>Bacillati</taxon>
        <taxon>Actinomycetota</taxon>
        <taxon>Actinomycetes</taxon>
        <taxon>Catenulisporales</taxon>
        <taxon>Actinospicaceae</taxon>
        <taxon>Actinospica</taxon>
    </lineage>
</organism>
<dbReference type="GO" id="GO:0005506">
    <property type="term" value="F:iron ion binding"/>
    <property type="evidence" value="ECO:0007669"/>
    <property type="project" value="InterPro"/>
</dbReference>
<comment type="similarity">
    <text evidence="1 8">Belongs to the cytochrome P450 family.</text>
</comment>
<dbReference type="SUPFAM" id="SSF48264">
    <property type="entry name" value="Cytochrome P450"/>
    <property type="match status" value="1"/>
</dbReference>